<keyword evidence="5" id="KW-0274">FAD</keyword>
<dbReference type="InterPro" id="IPR023209">
    <property type="entry name" value="DAO"/>
</dbReference>
<dbReference type="Gene3D" id="3.50.50.60">
    <property type="entry name" value="FAD/NAD(P)-binding domain"/>
    <property type="match status" value="1"/>
</dbReference>
<comment type="similarity">
    <text evidence="3">Belongs to the DAMOX/DASOX family.</text>
</comment>
<evidence type="ECO:0000256" key="9">
    <source>
        <dbReference type="ARBA" id="ARBA00039751"/>
    </source>
</evidence>
<comment type="pathway">
    <text evidence="2">Cofactor biosynthesis; thiamine diphosphate biosynthesis.</text>
</comment>
<dbReference type="SUPFAM" id="SSF54373">
    <property type="entry name" value="FAD-linked reductases, C-terminal domain"/>
    <property type="match status" value="1"/>
</dbReference>
<dbReference type="GO" id="GO:0003884">
    <property type="term" value="F:D-amino-acid oxidase activity"/>
    <property type="evidence" value="ECO:0007669"/>
    <property type="project" value="UniProtKB-EC"/>
</dbReference>
<dbReference type="AlphaFoldDB" id="A0AAN2BL84"/>
<keyword evidence="7 12" id="KW-0560">Oxidoreductase</keyword>
<evidence type="ECO:0000256" key="2">
    <source>
        <dbReference type="ARBA" id="ARBA00004948"/>
    </source>
</evidence>
<evidence type="ECO:0000256" key="10">
    <source>
        <dbReference type="ARBA" id="ARBA00049547"/>
    </source>
</evidence>
<evidence type="ECO:0000313" key="12">
    <source>
        <dbReference type="EMBL" id="BCD98868.1"/>
    </source>
</evidence>
<organism evidence="12 13">
    <name type="scientific">Marinagarivorans cellulosilyticus</name>
    <dbReference type="NCBI Taxonomy" id="2721545"/>
    <lineage>
        <taxon>Bacteria</taxon>
        <taxon>Pseudomonadati</taxon>
        <taxon>Pseudomonadota</taxon>
        <taxon>Gammaproteobacteria</taxon>
        <taxon>Cellvibrionales</taxon>
        <taxon>Cellvibrionaceae</taxon>
        <taxon>Marinagarivorans</taxon>
    </lineage>
</organism>
<dbReference type="GO" id="GO:0009228">
    <property type="term" value="P:thiamine biosynthetic process"/>
    <property type="evidence" value="ECO:0007669"/>
    <property type="project" value="UniProtKB-KW"/>
</dbReference>
<dbReference type="InterPro" id="IPR006076">
    <property type="entry name" value="FAD-dep_OxRdtase"/>
</dbReference>
<dbReference type="EMBL" id="AP023086">
    <property type="protein sequence ID" value="BCD98868.1"/>
    <property type="molecule type" value="Genomic_DNA"/>
</dbReference>
<dbReference type="GO" id="GO:0046416">
    <property type="term" value="P:D-amino acid metabolic process"/>
    <property type="evidence" value="ECO:0007669"/>
    <property type="project" value="InterPro"/>
</dbReference>
<reference evidence="12 13" key="1">
    <citation type="journal article" date="2022" name="IScience">
        <title>An ultrasensitive nanofiber-based assay for enzymatic hydrolysis and deep-sea microbial degradation of cellulose.</title>
        <authorList>
            <person name="Tsudome M."/>
            <person name="Tachioka M."/>
            <person name="Miyazaki M."/>
            <person name="Uchimura K."/>
            <person name="Tsuda M."/>
            <person name="Takaki Y."/>
            <person name="Deguchi S."/>
        </authorList>
    </citation>
    <scope>NUCLEOTIDE SEQUENCE [LARGE SCALE GENOMIC DNA]</scope>
    <source>
        <strain evidence="12 13">GE09</strain>
    </source>
</reference>
<evidence type="ECO:0000256" key="6">
    <source>
        <dbReference type="ARBA" id="ARBA00022977"/>
    </source>
</evidence>
<evidence type="ECO:0000256" key="1">
    <source>
        <dbReference type="ARBA" id="ARBA00001974"/>
    </source>
</evidence>
<keyword evidence="6" id="KW-0784">Thiamine biosynthesis</keyword>
<dbReference type="Gene3D" id="3.30.9.10">
    <property type="entry name" value="D-Amino Acid Oxidase, subunit A, domain 2"/>
    <property type="match status" value="1"/>
</dbReference>
<accession>A0AAN2BL84</accession>
<dbReference type="EC" id="1.4.3.3" evidence="8"/>
<dbReference type="PANTHER" id="PTHR11530">
    <property type="entry name" value="D-AMINO ACID OXIDASE"/>
    <property type="match status" value="1"/>
</dbReference>
<sequence>MPTPSSFAIAGAGLAGSLLAWRLLETANRPIRVTLFEKGDLSQPRSAAYTAAAMISPLSEVVVSERAIYDMGMHSLQLWPKWLSTLNQHSAKPVLYNNQGSLVVAHPSDESELEQFAQDLRYHLGDSNTAQWLNRNELTTYEPDLNPHFNRGLLLPDEAFLDNRQLLHNLHQRIIALGGSIQDNTSITFTPEPQREGRPLAGYDCTIDARGTGAKQSQAVRGVRGEVLWVQTPEVTLKHAVRLMHPRYKLYIVPKPNNSFIVGATEIESQDSSPVSVQSMMELCSALYTLNPAFAEARIIELDANLRPSYMDNMPAITWHKSGNSVSINGLYRHGYLLAPHLIENLLGQLS</sequence>
<protein>
    <recommendedName>
        <fullName evidence="9">D-amino-acid oxidase</fullName>
        <ecNumber evidence="8">1.4.3.3</ecNumber>
    </recommendedName>
</protein>
<dbReference type="Proteomes" id="UP001320119">
    <property type="component" value="Chromosome"/>
</dbReference>
<feature type="domain" description="FAD dependent oxidoreductase" evidence="11">
    <location>
        <begin position="8"/>
        <end position="340"/>
    </location>
</feature>
<evidence type="ECO:0000256" key="5">
    <source>
        <dbReference type="ARBA" id="ARBA00022827"/>
    </source>
</evidence>
<dbReference type="RefSeq" id="WP_236983512.1">
    <property type="nucleotide sequence ID" value="NZ_AP023086.1"/>
</dbReference>
<dbReference type="SUPFAM" id="SSF51905">
    <property type="entry name" value="FAD/NAD(P)-binding domain"/>
    <property type="match status" value="1"/>
</dbReference>
<gene>
    <name evidence="12" type="ORF">MARGE09_P3069</name>
</gene>
<proteinExistence type="inferred from homology"/>
<evidence type="ECO:0000256" key="8">
    <source>
        <dbReference type="ARBA" id="ARBA00039101"/>
    </source>
</evidence>
<dbReference type="NCBIfam" id="TIGR02352">
    <property type="entry name" value="thiamin_ThiO"/>
    <property type="match status" value="1"/>
</dbReference>
<keyword evidence="13" id="KW-1185">Reference proteome</keyword>
<evidence type="ECO:0000256" key="3">
    <source>
        <dbReference type="ARBA" id="ARBA00006730"/>
    </source>
</evidence>
<dbReference type="KEGG" id="marq:MARGE09_P3069"/>
<comment type="cofactor">
    <cofactor evidence="1">
        <name>FAD</name>
        <dbReference type="ChEBI" id="CHEBI:57692"/>
    </cofactor>
</comment>
<dbReference type="Pfam" id="PF01266">
    <property type="entry name" value="DAO"/>
    <property type="match status" value="1"/>
</dbReference>
<dbReference type="PANTHER" id="PTHR11530:SF11">
    <property type="entry name" value="D-ASPARTATE OXIDASE"/>
    <property type="match status" value="1"/>
</dbReference>
<evidence type="ECO:0000313" key="13">
    <source>
        <dbReference type="Proteomes" id="UP001320119"/>
    </source>
</evidence>
<name>A0AAN2BL84_9GAMM</name>
<comment type="catalytic activity">
    <reaction evidence="10">
        <text>a D-alpha-amino acid + O2 + H2O = a 2-oxocarboxylate + H2O2 + NH4(+)</text>
        <dbReference type="Rhea" id="RHEA:21816"/>
        <dbReference type="ChEBI" id="CHEBI:15377"/>
        <dbReference type="ChEBI" id="CHEBI:15379"/>
        <dbReference type="ChEBI" id="CHEBI:16240"/>
        <dbReference type="ChEBI" id="CHEBI:28938"/>
        <dbReference type="ChEBI" id="CHEBI:35179"/>
        <dbReference type="ChEBI" id="CHEBI:59871"/>
        <dbReference type="EC" id="1.4.3.3"/>
    </reaction>
    <physiologicalReaction direction="left-to-right" evidence="10">
        <dbReference type="Rhea" id="RHEA:21817"/>
    </physiologicalReaction>
</comment>
<dbReference type="InterPro" id="IPR012727">
    <property type="entry name" value="Gly_oxidase_ThiO"/>
</dbReference>
<evidence type="ECO:0000256" key="7">
    <source>
        <dbReference type="ARBA" id="ARBA00023002"/>
    </source>
</evidence>
<evidence type="ECO:0000259" key="11">
    <source>
        <dbReference type="Pfam" id="PF01266"/>
    </source>
</evidence>
<dbReference type="GO" id="GO:0071949">
    <property type="term" value="F:FAD binding"/>
    <property type="evidence" value="ECO:0007669"/>
    <property type="project" value="InterPro"/>
</dbReference>
<dbReference type="InterPro" id="IPR036188">
    <property type="entry name" value="FAD/NAD-bd_sf"/>
</dbReference>
<evidence type="ECO:0000256" key="4">
    <source>
        <dbReference type="ARBA" id="ARBA00022630"/>
    </source>
</evidence>
<keyword evidence="4" id="KW-0285">Flavoprotein</keyword>